<name>A0A3M6ZPU4_HORWE</name>
<dbReference type="VEuPathDB" id="FungiDB:BTJ68_13345"/>
<dbReference type="Gene3D" id="1.10.510.10">
    <property type="entry name" value="Transferase(Phosphotransferase) domain 1"/>
    <property type="match status" value="1"/>
</dbReference>
<dbReference type="EC" id="2.7.11.1" evidence="1"/>
<keyword evidence="4 9" id="KW-0547">Nucleotide-binding</keyword>
<feature type="domain" description="Protein kinase" evidence="10">
    <location>
        <begin position="91"/>
        <end position="224"/>
    </location>
</feature>
<evidence type="ECO:0000256" key="9">
    <source>
        <dbReference type="PROSITE-ProRule" id="PRU10141"/>
    </source>
</evidence>
<sequence length="224" mass="25487">MYCSPVLVGKQLWRSSIRTPLQSRAFHASSPQITLPPGWFASRLSSPIRRFPDSGFNVIDSTTKVEEEKWSWYSSEAFYPARIGELLHSRYQIVGKLGYGGHSTAWLCRDLKAHKYVVAKICETVDFSAERELLAYTRISSLKSSHTGSSLLRKILDTFEIGNRGQKHTCFIHEPLGMSLETCRSFFPDRKFPDVMTKSVLKHLLIALHFLHTEAGIVHTGMKR</sequence>
<evidence type="ECO:0000256" key="3">
    <source>
        <dbReference type="ARBA" id="ARBA00022679"/>
    </source>
</evidence>
<comment type="catalytic activity">
    <reaction evidence="8">
        <text>L-seryl-[protein] + ATP = O-phospho-L-seryl-[protein] + ADP + H(+)</text>
        <dbReference type="Rhea" id="RHEA:17989"/>
        <dbReference type="Rhea" id="RHEA-COMP:9863"/>
        <dbReference type="Rhea" id="RHEA-COMP:11604"/>
        <dbReference type="ChEBI" id="CHEBI:15378"/>
        <dbReference type="ChEBI" id="CHEBI:29999"/>
        <dbReference type="ChEBI" id="CHEBI:30616"/>
        <dbReference type="ChEBI" id="CHEBI:83421"/>
        <dbReference type="ChEBI" id="CHEBI:456216"/>
        <dbReference type="EC" id="2.7.11.1"/>
    </reaction>
</comment>
<dbReference type="GO" id="GO:0005634">
    <property type="term" value="C:nucleus"/>
    <property type="evidence" value="ECO:0007669"/>
    <property type="project" value="TreeGrafter"/>
</dbReference>
<evidence type="ECO:0000313" key="15">
    <source>
        <dbReference type="Proteomes" id="UP000276864"/>
    </source>
</evidence>
<evidence type="ECO:0000256" key="6">
    <source>
        <dbReference type="ARBA" id="ARBA00022840"/>
    </source>
</evidence>
<comment type="catalytic activity">
    <reaction evidence="7">
        <text>L-threonyl-[protein] + ATP = O-phospho-L-threonyl-[protein] + ADP + H(+)</text>
        <dbReference type="Rhea" id="RHEA:46608"/>
        <dbReference type="Rhea" id="RHEA-COMP:11060"/>
        <dbReference type="Rhea" id="RHEA-COMP:11605"/>
        <dbReference type="ChEBI" id="CHEBI:15378"/>
        <dbReference type="ChEBI" id="CHEBI:30013"/>
        <dbReference type="ChEBI" id="CHEBI:30616"/>
        <dbReference type="ChEBI" id="CHEBI:61977"/>
        <dbReference type="ChEBI" id="CHEBI:456216"/>
        <dbReference type="EC" id="2.7.11.1"/>
    </reaction>
</comment>
<evidence type="ECO:0000256" key="7">
    <source>
        <dbReference type="ARBA" id="ARBA00047899"/>
    </source>
</evidence>
<dbReference type="GO" id="GO:0005524">
    <property type="term" value="F:ATP binding"/>
    <property type="evidence" value="ECO:0007669"/>
    <property type="project" value="UniProtKB-UniRule"/>
</dbReference>
<proteinExistence type="predicted"/>
<dbReference type="InterPro" id="IPR017441">
    <property type="entry name" value="Protein_kinase_ATP_BS"/>
</dbReference>
<dbReference type="PROSITE" id="PS50011">
    <property type="entry name" value="PROTEIN_KINASE_DOM"/>
    <property type="match status" value="1"/>
</dbReference>
<accession>A0A3M6ZPU4</accession>
<dbReference type="GO" id="GO:0005737">
    <property type="term" value="C:cytoplasm"/>
    <property type="evidence" value="ECO:0007669"/>
    <property type="project" value="TreeGrafter"/>
</dbReference>
<dbReference type="Proteomes" id="UP000281245">
    <property type="component" value="Unassembled WGS sequence"/>
</dbReference>
<dbReference type="AlphaFoldDB" id="A0A3M6ZPU4"/>
<evidence type="ECO:0000256" key="8">
    <source>
        <dbReference type="ARBA" id="ARBA00048679"/>
    </source>
</evidence>
<feature type="binding site" evidence="9">
    <location>
        <position position="120"/>
    </location>
    <ligand>
        <name>ATP</name>
        <dbReference type="ChEBI" id="CHEBI:30616"/>
    </ligand>
</feature>
<dbReference type="InterPro" id="IPR000719">
    <property type="entry name" value="Prot_kinase_dom"/>
</dbReference>
<evidence type="ECO:0000313" key="11">
    <source>
        <dbReference type="EMBL" id="RMX82638.1"/>
    </source>
</evidence>
<evidence type="ECO:0000259" key="10">
    <source>
        <dbReference type="PROSITE" id="PS50011"/>
    </source>
</evidence>
<evidence type="ECO:0000256" key="4">
    <source>
        <dbReference type="ARBA" id="ARBA00022741"/>
    </source>
</evidence>
<dbReference type="Proteomes" id="UP000271337">
    <property type="component" value="Unassembled WGS sequence"/>
</dbReference>
<dbReference type="PANTHER" id="PTHR47634:SF9">
    <property type="entry name" value="PROTEIN KINASE DOMAIN-CONTAINING PROTEIN-RELATED"/>
    <property type="match status" value="1"/>
</dbReference>
<dbReference type="EMBL" id="QWIJ01000410">
    <property type="protein sequence ID" value="RMX82638.1"/>
    <property type="molecule type" value="Genomic_DNA"/>
</dbReference>
<keyword evidence="2" id="KW-0723">Serine/threonine-protein kinase</keyword>
<evidence type="ECO:0000313" key="12">
    <source>
        <dbReference type="EMBL" id="RMY17288.1"/>
    </source>
</evidence>
<reference evidence="14 15" key="1">
    <citation type="journal article" date="2018" name="BMC Genomics">
        <title>Genomic evidence for intraspecific hybridization in a clonal and extremely halotolerant yeast.</title>
        <authorList>
            <person name="Gostincar C."/>
            <person name="Stajich J.E."/>
            <person name="Zupancic J."/>
            <person name="Zalar P."/>
            <person name="Gunde-Cimerman N."/>
        </authorList>
    </citation>
    <scope>NUCLEOTIDE SEQUENCE [LARGE SCALE GENOMIC DNA]</scope>
    <source>
        <strain evidence="13 15">EXF-6651</strain>
        <strain evidence="11 16">EXF-6656</strain>
        <strain evidence="12 14">EXF-6669</strain>
    </source>
</reference>
<dbReference type="EMBL" id="QWIM01000605">
    <property type="protein sequence ID" value="RMY32731.1"/>
    <property type="molecule type" value="Genomic_DNA"/>
</dbReference>
<dbReference type="InterPro" id="IPR011009">
    <property type="entry name" value="Kinase-like_dom_sf"/>
</dbReference>
<dbReference type="InterPro" id="IPR051334">
    <property type="entry name" value="SRPK"/>
</dbReference>
<organism evidence="12 14">
    <name type="scientific">Hortaea werneckii</name>
    <name type="common">Black yeast</name>
    <name type="synonym">Cladosporium werneckii</name>
    <dbReference type="NCBI Taxonomy" id="91943"/>
    <lineage>
        <taxon>Eukaryota</taxon>
        <taxon>Fungi</taxon>
        <taxon>Dikarya</taxon>
        <taxon>Ascomycota</taxon>
        <taxon>Pezizomycotina</taxon>
        <taxon>Dothideomycetes</taxon>
        <taxon>Dothideomycetidae</taxon>
        <taxon>Mycosphaerellales</taxon>
        <taxon>Teratosphaeriaceae</taxon>
        <taxon>Hortaea</taxon>
    </lineage>
</organism>
<dbReference type="SUPFAM" id="SSF56112">
    <property type="entry name" value="Protein kinase-like (PK-like)"/>
    <property type="match status" value="1"/>
</dbReference>
<dbReference type="PANTHER" id="PTHR47634">
    <property type="entry name" value="PROTEIN KINASE DOMAIN-CONTAINING PROTEIN-RELATED"/>
    <property type="match status" value="1"/>
</dbReference>
<dbReference type="Proteomes" id="UP000276864">
    <property type="component" value="Unassembled WGS sequence"/>
</dbReference>
<dbReference type="GO" id="GO:0050684">
    <property type="term" value="P:regulation of mRNA processing"/>
    <property type="evidence" value="ECO:0007669"/>
    <property type="project" value="TreeGrafter"/>
</dbReference>
<evidence type="ECO:0000313" key="13">
    <source>
        <dbReference type="EMBL" id="RMY32731.1"/>
    </source>
</evidence>
<dbReference type="PROSITE" id="PS00107">
    <property type="entry name" value="PROTEIN_KINASE_ATP"/>
    <property type="match status" value="1"/>
</dbReference>
<dbReference type="OrthoDB" id="3827347at2759"/>
<evidence type="ECO:0000256" key="1">
    <source>
        <dbReference type="ARBA" id="ARBA00012513"/>
    </source>
</evidence>
<dbReference type="GO" id="GO:0000245">
    <property type="term" value="P:spliceosomal complex assembly"/>
    <property type="evidence" value="ECO:0007669"/>
    <property type="project" value="TreeGrafter"/>
</dbReference>
<keyword evidence="5" id="KW-0418">Kinase</keyword>
<keyword evidence="6 9" id="KW-0067">ATP-binding</keyword>
<protein>
    <recommendedName>
        <fullName evidence="1">non-specific serine/threonine protein kinase</fullName>
        <ecNumber evidence="1">2.7.11.1</ecNumber>
    </recommendedName>
</protein>
<comment type="caution">
    <text evidence="12">The sequence shown here is derived from an EMBL/GenBank/DDBJ whole genome shotgun (WGS) entry which is preliminary data.</text>
</comment>
<gene>
    <name evidence="13" type="ORF">D0866_06404</name>
    <name evidence="12" type="ORF">D0867_06136</name>
    <name evidence="11" type="ORF">D0869_05902</name>
</gene>
<dbReference type="Gene3D" id="3.30.200.20">
    <property type="entry name" value="Phosphorylase Kinase, domain 1"/>
    <property type="match status" value="1"/>
</dbReference>
<keyword evidence="3" id="KW-0808">Transferase</keyword>
<dbReference type="GO" id="GO:0004674">
    <property type="term" value="F:protein serine/threonine kinase activity"/>
    <property type="evidence" value="ECO:0007669"/>
    <property type="project" value="UniProtKB-KW"/>
</dbReference>
<evidence type="ECO:0000256" key="2">
    <source>
        <dbReference type="ARBA" id="ARBA00022527"/>
    </source>
</evidence>
<evidence type="ECO:0000313" key="16">
    <source>
        <dbReference type="Proteomes" id="UP000281245"/>
    </source>
</evidence>
<evidence type="ECO:0000256" key="5">
    <source>
        <dbReference type="ARBA" id="ARBA00022777"/>
    </source>
</evidence>
<evidence type="ECO:0000313" key="14">
    <source>
        <dbReference type="Proteomes" id="UP000271337"/>
    </source>
</evidence>
<dbReference type="EMBL" id="QWIL01000583">
    <property type="protein sequence ID" value="RMY17288.1"/>
    <property type="molecule type" value="Genomic_DNA"/>
</dbReference>